<dbReference type="EMBL" id="KV875720">
    <property type="protein sequence ID" value="RZR72596.1"/>
    <property type="molecule type" value="Genomic_DNA"/>
</dbReference>
<reference evidence="1" key="1">
    <citation type="journal article" date="2018" name="Data Brief">
        <title>Genome sequence data from 17 accessions of Ensete ventricosum, a staple food crop for millions in Ethiopia.</title>
        <authorList>
            <person name="Yemataw Z."/>
            <person name="Muzemil S."/>
            <person name="Ambachew D."/>
            <person name="Tripathi L."/>
            <person name="Tesfaye K."/>
            <person name="Chala A."/>
            <person name="Farbos A."/>
            <person name="O'Neill P."/>
            <person name="Moore K."/>
            <person name="Grant M."/>
            <person name="Studholme D.J."/>
        </authorList>
    </citation>
    <scope>NUCLEOTIDE SEQUENCE [LARGE SCALE GENOMIC DNA]</scope>
    <source>
        <tissue evidence="1">Leaf</tissue>
    </source>
</reference>
<dbReference type="AlphaFoldDB" id="A0A445MEG7"/>
<proteinExistence type="predicted"/>
<sequence>MRVSLPRWETQEKECLKQGGRVSIPHLLEMGRPLPNIAHQTGGPYIKRVREMQAPRVEMGLPRNKKRYANYAFARGRLIEKPDSRLCRVREIGKPIPDLLRHEGQEVRPSPLLETGRLGNSTHTLLQGVEVKPYPHLYLGQGCQENPTLASSRRGGQEA</sequence>
<accession>A0A445MEG7</accession>
<dbReference type="Proteomes" id="UP000290560">
    <property type="component" value="Unassembled WGS sequence"/>
</dbReference>
<organism evidence="1">
    <name type="scientific">Ensete ventricosum</name>
    <name type="common">Abyssinian banana</name>
    <name type="synonym">Musa ensete</name>
    <dbReference type="NCBI Taxonomy" id="4639"/>
    <lineage>
        <taxon>Eukaryota</taxon>
        <taxon>Viridiplantae</taxon>
        <taxon>Streptophyta</taxon>
        <taxon>Embryophyta</taxon>
        <taxon>Tracheophyta</taxon>
        <taxon>Spermatophyta</taxon>
        <taxon>Magnoliopsida</taxon>
        <taxon>Liliopsida</taxon>
        <taxon>Zingiberales</taxon>
        <taxon>Musaceae</taxon>
        <taxon>Ensete</taxon>
    </lineage>
</organism>
<name>A0A445MEG7_ENSVE</name>
<gene>
    <name evidence="1" type="ORF">BHM03_00014828</name>
</gene>
<evidence type="ECO:0000313" key="1">
    <source>
        <dbReference type="EMBL" id="RZR72596.1"/>
    </source>
</evidence>
<protein>
    <submittedName>
        <fullName evidence="1">Uncharacterized protein</fullName>
    </submittedName>
</protein>